<proteinExistence type="predicted"/>
<name>A0A103RTL0_9BURK</name>
<organism evidence="1 2">
    <name type="scientific">Burkholderia ubonensis</name>
    <dbReference type="NCBI Taxonomy" id="101571"/>
    <lineage>
        <taxon>Bacteria</taxon>
        <taxon>Pseudomonadati</taxon>
        <taxon>Pseudomonadota</taxon>
        <taxon>Betaproteobacteria</taxon>
        <taxon>Burkholderiales</taxon>
        <taxon>Burkholderiaceae</taxon>
        <taxon>Burkholderia</taxon>
        <taxon>Burkholderia cepacia complex</taxon>
    </lineage>
</organism>
<reference evidence="1 2" key="1">
    <citation type="submission" date="2015-11" db="EMBL/GenBank/DDBJ databases">
        <title>Expanding the genomic diversity of Burkholderia species for the development of highly accurate diagnostics.</title>
        <authorList>
            <person name="Sahl J."/>
            <person name="Keim P."/>
            <person name="Wagner D."/>
        </authorList>
    </citation>
    <scope>NUCLEOTIDE SEQUENCE [LARGE SCALE GENOMIC DNA]</scope>
    <source>
        <strain evidence="1 2">MSMB2036</strain>
    </source>
</reference>
<gene>
    <name evidence="1" type="ORF">WJ33_16420</name>
</gene>
<protein>
    <submittedName>
        <fullName evidence="1">Uncharacterized protein</fullName>
    </submittedName>
</protein>
<sequence>MLVNCSPEHIQLAAQRHEDFVEMPRDAGLATRGVDAMCEGGAEPVAPAVDRLMADDHTVLEQQFLDVAQAELEPEYQRTAWLMTDAGKGRPW</sequence>
<dbReference type="Proteomes" id="UP000064029">
    <property type="component" value="Unassembled WGS sequence"/>
</dbReference>
<accession>A0A103RTL0</accession>
<evidence type="ECO:0000313" key="1">
    <source>
        <dbReference type="EMBL" id="KVG73569.1"/>
    </source>
</evidence>
<dbReference type="AlphaFoldDB" id="A0A103RTL0"/>
<dbReference type="EMBL" id="LOXM01000041">
    <property type="protein sequence ID" value="KVG73569.1"/>
    <property type="molecule type" value="Genomic_DNA"/>
</dbReference>
<evidence type="ECO:0000313" key="2">
    <source>
        <dbReference type="Proteomes" id="UP000064029"/>
    </source>
</evidence>
<comment type="caution">
    <text evidence="1">The sequence shown here is derived from an EMBL/GenBank/DDBJ whole genome shotgun (WGS) entry which is preliminary data.</text>
</comment>